<gene>
    <name evidence="1" type="ORF">PY00929</name>
</gene>
<accession>Q7RR08</accession>
<organism evidence="1 2">
    <name type="scientific">Plasmodium yoelii yoelii</name>
    <dbReference type="NCBI Taxonomy" id="73239"/>
    <lineage>
        <taxon>Eukaryota</taxon>
        <taxon>Sar</taxon>
        <taxon>Alveolata</taxon>
        <taxon>Apicomplexa</taxon>
        <taxon>Aconoidasida</taxon>
        <taxon>Haemosporida</taxon>
        <taxon>Plasmodiidae</taxon>
        <taxon>Plasmodium</taxon>
        <taxon>Plasmodium (Vinckeia)</taxon>
    </lineage>
</organism>
<dbReference type="InParanoid" id="Q7RR08"/>
<comment type="caution">
    <text evidence="1">The sequence shown here is derived from an EMBL/GenBank/DDBJ whole genome shotgun (WGS) entry which is preliminary data.</text>
</comment>
<dbReference type="Proteomes" id="UP000008553">
    <property type="component" value="Unassembled WGS sequence"/>
</dbReference>
<evidence type="ECO:0000313" key="1">
    <source>
        <dbReference type="EMBL" id="EAA19353.1"/>
    </source>
</evidence>
<dbReference type="AlphaFoldDB" id="Q7RR08"/>
<protein>
    <submittedName>
        <fullName evidence="1">Uncharacterized protein</fullName>
    </submittedName>
</protein>
<reference evidence="1 2" key="1">
    <citation type="journal article" date="2002" name="Nature">
        <title>Genome sequence and comparative analysis of the model rodent malaria parasite Plasmodium yoelii yoelii.</title>
        <authorList>
            <person name="Carlton J.M."/>
            <person name="Angiuoli S.V."/>
            <person name="Suh B.B."/>
            <person name="Kooij T.W."/>
            <person name="Pertea M."/>
            <person name="Silva J.C."/>
            <person name="Ermolaeva M.D."/>
            <person name="Allen J.E."/>
            <person name="Selengut J.D."/>
            <person name="Koo H.L."/>
            <person name="Peterson J.D."/>
            <person name="Pop M."/>
            <person name="Kosack D.S."/>
            <person name="Shumway M.F."/>
            <person name="Bidwell S.L."/>
            <person name="Shallom S.J."/>
            <person name="van Aken S.E."/>
            <person name="Riedmuller S.B."/>
            <person name="Feldblyum T.V."/>
            <person name="Cho J.K."/>
            <person name="Quackenbush J."/>
            <person name="Sedegah M."/>
            <person name="Shoaibi A."/>
            <person name="Cummings L.M."/>
            <person name="Florens L."/>
            <person name="Yates J.R."/>
            <person name="Raine J.D."/>
            <person name="Sinden R.E."/>
            <person name="Harris M.A."/>
            <person name="Cunningham D.A."/>
            <person name="Preiser P.R."/>
            <person name="Bergman L.W."/>
            <person name="Vaidya A.B."/>
            <person name="van Lin L.H."/>
            <person name="Janse C.J."/>
            <person name="Waters A.P."/>
            <person name="Smith H.O."/>
            <person name="White O.R."/>
            <person name="Salzberg S.L."/>
            <person name="Venter J.C."/>
            <person name="Fraser C.M."/>
            <person name="Hoffman S.L."/>
            <person name="Gardner M.J."/>
            <person name="Carucci D.J."/>
        </authorList>
    </citation>
    <scope>NUCLEOTIDE SEQUENCE [LARGE SCALE GENOMIC DNA]</scope>
    <source>
        <strain evidence="1 2">17XNL</strain>
    </source>
</reference>
<evidence type="ECO:0000313" key="2">
    <source>
        <dbReference type="Proteomes" id="UP000008553"/>
    </source>
</evidence>
<dbReference type="EMBL" id="AABL01000248">
    <property type="protein sequence ID" value="EAA19353.1"/>
    <property type="molecule type" value="Genomic_DNA"/>
</dbReference>
<name>Q7RR08_PLAYO</name>
<dbReference type="PaxDb" id="73239-Q7RR08"/>
<keyword evidence="2" id="KW-1185">Reference proteome</keyword>
<sequence>MTIKYITNALKFCLKKNFKIYHNTIYMDIYLVKLKDSTVKIYPQMSNIDIIFTCINFFIQLTLRKKKKKK</sequence>
<proteinExistence type="predicted"/>